<dbReference type="AlphaFoldDB" id="A0A1F4US75"/>
<sequence>MPARTNQKKDVSIEYAHIYTNNKIGDEEKLSLEILGNLQKELDSKNLSATLLILIDDYSFPDPTFDYGALIAWWTGKGFKPDLVLRESQLIPLCDEVISKLRDNKIKEQLVDYIKSKKYPCSLFIAAWYLLRLGHLKHDSFSEDLYAKRLINILPESFKPFEDKALEIMAASEFSGAEKLVEYSFIHGRLVA</sequence>
<gene>
    <name evidence="1" type="ORF">A2886_00395</name>
</gene>
<dbReference type="Proteomes" id="UP000176608">
    <property type="component" value="Unassembled WGS sequence"/>
</dbReference>
<protein>
    <submittedName>
        <fullName evidence="1">Uncharacterized protein</fullName>
    </submittedName>
</protein>
<reference evidence="1 2" key="1">
    <citation type="journal article" date="2016" name="Nat. Commun.">
        <title>Thousands of microbial genomes shed light on interconnected biogeochemical processes in an aquifer system.</title>
        <authorList>
            <person name="Anantharaman K."/>
            <person name="Brown C.T."/>
            <person name="Hug L.A."/>
            <person name="Sharon I."/>
            <person name="Castelle C.J."/>
            <person name="Probst A.J."/>
            <person name="Thomas B.C."/>
            <person name="Singh A."/>
            <person name="Wilkins M.J."/>
            <person name="Karaoz U."/>
            <person name="Brodie E.L."/>
            <person name="Williams K.H."/>
            <person name="Hubbard S.S."/>
            <person name="Banfield J.F."/>
        </authorList>
    </citation>
    <scope>NUCLEOTIDE SEQUENCE [LARGE SCALE GENOMIC DNA]</scope>
</reference>
<evidence type="ECO:0000313" key="2">
    <source>
        <dbReference type="Proteomes" id="UP000176608"/>
    </source>
</evidence>
<organism evidence="1 2">
    <name type="scientific">candidate division WWE3 bacterium RIFCSPHIGHO2_01_FULL_42_13</name>
    <dbReference type="NCBI Taxonomy" id="1802617"/>
    <lineage>
        <taxon>Bacteria</taxon>
        <taxon>Katanobacteria</taxon>
    </lineage>
</organism>
<name>A0A1F4US75_UNCKA</name>
<evidence type="ECO:0000313" key="1">
    <source>
        <dbReference type="EMBL" id="OGC47827.1"/>
    </source>
</evidence>
<dbReference type="EMBL" id="MEVA01000003">
    <property type="protein sequence ID" value="OGC47827.1"/>
    <property type="molecule type" value="Genomic_DNA"/>
</dbReference>
<accession>A0A1F4US75</accession>
<comment type="caution">
    <text evidence="1">The sequence shown here is derived from an EMBL/GenBank/DDBJ whole genome shotgun (WGS) entry which is preliminary data.</text>
</comment>
<dbReference type="STRING" id="1802617.A2886_00395"/>
<proteinExistence type="predicted"/>